<reference evidence="1" key="1">
    <citation type="submission" date="2017-07" db="EMBL/GenBank/DDBJ databases">
        <title>Taro Niue Genome Assembly and Annotation.</title>
        <authorList>
            <person name="Atibalentja N."/>
            <person name="Keating K."/>
            <person name="Fields C.J."/>
        </authorList>
    </citation>
    <scope>NUCLEOTIDE SEQUENCE</scope>
    <source>
        <strain evidence="1">Niue_2</strain>
        <tissue evidence="1">Leaf</tissue>
    </source>
</reference>
<name>A0A843WJ02_COLES</name>
<dbReference type="EMBL" id="NMUH01003899">
    <property type="protein sequence ID" value="MQM07567.1"/>
    <property type="molecule type" value="Genomic_DNA"/>
</dbReference>
<protein>
    <submittedName>
        <fullName evidence="1">Uncharacterized protein</fullName>
    </submittedName>
</protein>
<sequence>MLRTLASTPTPIKAQVQYHATVFVLTSNRLPSLIPVEARLAQVQTGSHHHKYLMPRADAEGMAGGRAVAAGDHAV</sequence>
<evidence type="ECO:0000313" key="2">
    <source>
        <dbReference type="Proteomes" id="UP000652761"/>
    </source>
</evidence>
<dbReference type="AlphaFoldDB" id="A0A843WJ02"/>
<gene>
    <name evidence="1" type="ORF">Taro_040407</name>
</gene>
<organism evidence="1 2">
    <name type="scientific">Colocasia esculenta</name>
    <name type="common">Wild taro</name>
    <name type="synonym">Arum esculentum</name>
    <dbReference type="NCBI Taxonomy" id="4460"/>
    <lineage>
        <taxon>Eukaryota</taxon>
        <taxon>Viridiplantae</taxon>
        <taxon>Streptophyta</taxon>
        <taxon>Embryophyta</taxon>
        <taxon>Tracheophyta</taxon>
        <taxon>Spermatophyta</taxon>
        <taxon>Magnoliopsida</taxon>
        <taxon>Liliopsida</taxon>
        <taxon>Araceae</taxon>
        <taxon>Aroideae</taxon>
        <taxon>Colocasieae</taxon>
        <taxon>Colocasia</taxon>
    </lineage>
</organism>
<keyword evidence="2" id="KW-1185">Reference proteome</keyword>
<dbReference type="Proteomes" id="UP000652761">
    <property type="component" value="Unassembled WGS sequence"/>
</dbReference>
<comment type="caution">
    <text evidence="1">The sequence shown here is derived from an EMBL/GenBank/DDBJ whole genome shotgun (WGS) entry which is preliminary data.</text>
</comment>
<proteinExistence type="predicted"/>
<accession>A0A843WJ02</accession>
<evidence type="ECO:0000313" key="1">
    <source>
        <dbReference type="EMBL" id="MQM07567.1"/>
    </source>
</evidence>